<dbReference type="EMBL" id="JBGFFX010000003">
    <property type="protein sequence ID" value="MEY8770284.1"/>
    <property type="molecule type" value="Genomic_DNA"/>
</dbReference>
<dbReference type="Pfam" id="PF10893">
    <property type="entry name" value="Phage_186_Fil"/>
    <property type="match status" value="1"/>
</dbReference>
<name>A0ABV4E5W3_9GAMM</name>
<gene>
    <name evidence="1" type="ORF">AB6T85_07575</name>
</gene>
<sequence length="62" mass="7230">MISMAALLKRQSPLPAYGHGWIMNKDGKRWNPALKQQDFSSNKKNSKRGKLWLLKLKQHLLK</sequence>
<evidence type="ECO:0000313" key="1">
    <source>
        <dbReference type="EMBL" id="MEY8770284.1"/>
    </source>
</evidence>
<organism evidence="1 2">
    <name type="scientific">Erwinia aeris</name>
    <dbReference type="NCBI Taxonomy" id="3239803"/>
    <lineage>
        <taxon>Bacteria</taxon>
        <taxon>Pseudomonadati</taxon>
        <taxon>Pseudomonadota</taxon>
        <taxon>Gammaproteobacteria</taxon>
        <taxon>Enterobacterales</taxon>
        <taxon>Erwiniaceae</taxon>
        <taxon>Erwinia</taxon>
    </lineage>
</organism>
<evidence type="ECO:0000313" key="2">
    <source>
        <dbReference type="Proteomes" id="UP001565243"/>
    </source>
</evidence>
<proteinExistence type="predicted"/>
<dbReference type="InterPro" id="IPR021221">
    <property type="entry name" value="Fil"/>
</dbReference>
<keyword evidence="2" id="KW-1185">Reference proteome</keyword>
<protein>
    <submittedName>
        <fullName evidence="1">Phage filamentation protein Fil family protein</fullName>
    </submittedName>
</protein>
<reference evidence="1 2" key="1">
    <citation type="submission" date="2024-07" db="EMBL/GenBank/DDBJ databases">
        <authorList>
            <person name="Hebao G."/>
        </authorList>
    </citation>
    <scope>NUCLEOTIDE SEQUENCE [LARGE SCALE GENOMIC DNA]</scope>
    <source>
        <strain evidence="1 2">ACCC 02193</strain>
    </source>
</reference>
<dbReference type="Proteomes" id="UP001565243">
    <property type="component" value="Unassembled WGS sequence"/>
</dbReference>
<accession>A0ABV4E5W3</accession>
<dbReference type="RefSeq" id="WP_301253131.1">
    <property type="nucleotide sequence ID" value="NZ_JBGFFX010000003.1"/>
</dbReference>
<comment type="caution">
    <text evidence="1">The sequence shown here is derived from an EMBL/GenBank/DDBJ whole genome shotgun (WGS) entry which is preliminary data.</text>
</comment>